<name>A0A915IDS5_ROMCU</name>
<accession>A0A915IDS5</accession>
<dbReference type="Proteomes" id="UP000887565">
    <property type="component" value="Unplaced"/>
</dbReference>
<protein>
    <submittedName>
        <fullName evidence="2">Uncharacterized protein</fullName>
    </submittedName>
</protein>
<reference evidence="2" key="1">
    <citation type="submission" date="2022-11" db="UniProtKB">
        <authorList>
            <consortium name="WormBaseParasite"/>
        </authorList>
    </citation>
    <scope>IDENTIFICATION</scope>
</reference>
<proteinExistence type="predicted"/>
<keyword evidence="1" id="KW-1185">Reference proteome</keyword>
<sequence length="159" mass="18542">MVKYWRGEYWILKHHDKQVYNALRQHPLKQHFAVLAALTNATMIVCHHLGKVTILHVEYFELRKIFEHLSDCEKVFVPLPNARDTYNTTVISATNHAIPDTLLQTALGYHNISNCEKFSSVCPIVKRCLCLCPTQAWFNDRKKHKYKDSDSGRQKISYV</sequence>
<dbReference type="AlphaFoldDB" id="A0A915IDS5"/>
<dbReference type="WBParaSite" id="nRc.2.0.1.t11356-RA">
    <property type="protein sequence ID" value="nRc.2.0.1.t11356-RA"/>
    <property type="gene ID" value="nRc.2.0.1.g11356"/>
</dbReference>
<evidence type="ECO:0000313" key="1">
    <source>
        <dbReference type="Proteomes" id="UP000887565"/>
    </source>
</evidence>
<evidence type="ECO:0000313" key="2">
    <source>
        <dbReference type="WBParaSite" id="nRc.2.0.1.t11356-RA"/>
    </source>
</evidence>
<organism evidence="1 2">
    <name type="scientific">Romanomermis culicivorax</name>
    <name type="common">Nematode worm</name>
    <dbReference type="NCBI Taxonomy" id="13658"/>
    <lineage>
        <taxon>Eukaryota</taxon>
        <taxon>Metazoa</taxon>
        <taxon>Ecdysozoa</taxon>
        <taxon>Nematoda</taxon>
        <taxon>Enoplea</taxon>
        <taxon>Dorylaimia</taxon>
        <taxon>Mermithida</taxon>
        <taxon>Mermithoidea</taxon>
        <taxon>Mermithidae</taxon>
        <taxon>Romanomermis</taxon>
    </lineage>
</organism>